<dbReference type="Proteomes" id="UP000293520">
    <property type="component" value="Unassembled WGS sequence"/>
</dbReference>
<gene>
    <name evidence="1" type="ORF">EYE42_08640</name>
</gene>
<evidence type="ECO:0000313" key="1">
    <source>
        <dbReference type="EMBL" id="TBN40452.1"/>
    </source>
</evidence>
<evidence type="ECO:0008006" key="3">
    <source>
        <dbReference type="Google" id="ProtNLM"/>
    </source>
</evidence>
<comment type="caution">
    <text evidence="1">The sequence shown here is derived from an EMBL/GenBank/DDBJ whole genome shotgun (WGS) entry which is preliminary data.</text>
</comment>
<organism evidence="1 2">
    <name type="scientific">Paracoccus subflavus</name>
    <dbReference type="NCBI Taxonomy" id="2528244"/>
    <lineage>
        <taxon>Bacteria</taxon>
        <taxon>Pseudomonadati</taxon>
        <taxon>Pseudomonadota</taxon>
        <taxon>Alphaproteobacteria</taxon>
        <taxon>Rhodobacterales</taxon>
        <taxon>Paracoccaceae</taxon>
        <taxon>Paracoccus</taxon>
    </lineage>
</organism>
<dbReference type="Pfam" id="PF14384">
    <property type="entry name" value="BrnA_antitoxin"/>
    <property type="match status" value="1"/>
</dbReference>
<reference evidence="1 2" key="1">
    <citation type="submission" date="2019-02" db="EMBL/GenBank/DDBJ databases">
        <title>Paracoccus subflavus sp. nov., isolated from marine sediment of the Pacific Ocean.</title>
        <authorList>
            <person name="Zhang G."/>
        </authorList>
    </citation>
    <scope>NUCLEOTIDE SEQUENCE [LARGE SCALE GENOMIC DNA]</scope>
    <source>
        <strain evidence="1 2">GY0581</strain>
    </source>
</reference>
<name>A0A4Q9G1U7_9RHOB</name>
<dbReference type="OrthoDB" id="361944at2"/>
<accession>A0A4Q9G1U7</accession>
<proteinExistence type="predicted"/>
<dbReference type="AlphaFoldDB" id="A0A4Q9G1U7"/>
<dbReference type="EMBL" id="SISK01000005">
    <property type="protein sequence ID" value="TBN40452.1"/>
    <property type="molecule type" value="Genomic_DNA"/>
</dbReference>
<protein>
    <recommendedName>
        <fullName evidence="3">3-oxoacyl-ACP synthase</fullName>
    </recommendedName>
</protein>
<evidence type="ECO:0000313" key="2">
    <source>
        <dbReference type="Proteomes" id="UP000293520"/>
    </source>
</evidence>
<sequence length="95" mass="10970">MNEKISGPYTLAEIRRMKGRTDWDRLAREGDFEGEDEDDFEVDWSTARLVIPEPKKAVSIRIDPDVLDFFRAQGKGYQTRMNAVLRAYMEAKKAG</sequence>
<keyword evidence="2" id="KW-1185">Reference proteome</keyword>
<dbReference type="InterPro" id="IPR025528">
    <property type="entry name" value="BrnA_antitoxin"/>
</dbReference>